<evidence type="ECO:0000313" key="2">
    <source>
        <dbReference type="EMBL" id="EQD34740.1"/>
    </source>
</evidence>
<dbReference type="SUPFAM" id="SSF49899">
    <property type="entry name" value="Concanavalin A-like lectins/glucanases"/>
    <property type="match status" value="1"/>
</dbReference>
<keyword evidence="1" id="KW-0812">Transmembrane</keyword>
<proteinExistence type="predicted"/>
<dbReference type="AlphaFoldDB" id="T0ZXU0"/>
<protein>
    <recommendedName>
        <fullName evidence="3">LamG-like jellyroll fold domain-containing protein</fullName>
    </recommendedName>
</protein>
<accession>T0ZXU0</accession>
<keyword evidence="1" id="KW-1133">Transmembrane helix</keyword>
<dbReference type="Pfam" id="PF13385">
    <property type="entry name" value="Laminin_G_3"/>
    <property type="match status" value="1"/>
</dbReference>
<organism evidence="2">
    <name type="scientific">mine drainage metagenome</name>
    <dbReference type="NCBI Taxonomy" id="410659"/>
    <lineage>
        <taxon>unclassified sequences</taxon>
        <taxon>metagenomes</taxon>
        <taxon>ecological metagenomes</taxon>
    </lineage>
</organism>
<evidence type="ECO:0008006" key="3">
    <source>
        <dbReference type="Google" id="ProtNLM"/>
    </source>
</evidence>
<evidence type="ECO:0000256" key="1">
    <source>
        <dbReference type="SAM" id="Phobius"/>
    </source>
</evidence>
<gene>
    <name evidence="2" type="ORF">B2A_12683</name>
</gene>
<dbReference type="EMBL" id="AUZZ01009145">
    <property type="protein sequence ID" value="EQD34740.1"/>
    <property type="molecule type" value="Genomic_DNA"/>
</dbReference>
<keyword evidence="1" id="KW-0472">Membrane</keyword>
<sequence>MEYLMTYGWAILIVAVVLAALFELGVFNVLNLEPHAAPGACQVYRPEGPSTIAYISLSGECNGYLPQFVARFNGKSTNISAPVSALSLMNKGQFAVTAWIYDNGGTGTEQIPVSIGADVCYTSYSSGPNDTGVILLAAPAYPASAPSSAQPDYFKAAACIFNTTYNGAQWEWVTTNFTPSEYNKWIFVAETYNGVYLDLYINGKLINETKAPGELLLPKSYISLGNMYSPIYSGSRFWYNGSLSNVQIYNESISAQGVAYLYGGGIGEPPEELNKLAVWLPLNGNAGDYSGNTYGNQFYNGSYYGWINNYRYT</sequence>
<feature type="transmembrane region" description="Helical" evidence="1">
    <location>
        <begin position="6"/>
        <end position="30"/>
    </location>
</feature>
<dbReference type="InterPro" id="IPR013320">
    <property type="entry name" value="ConA-like_dom_sf"/>
</dbReference>
<name>T0ZXU0_9ZZZZ</name>
<comment type="caution">
    <text evidence="2">The sequence shown here is derived from an EMBL/GenBank/DDBJ whole genome shotgun (WGS) entry which is preliminary data.</text>
</comment>
<reference evidence="2" key="1">
    <citation type="submission" date="2013-08" db="EMBL/GenBank/DDBJ databases">
        <authorList>
            <person name="Mendez C."/>
            <person name="Richter M."/>
            <person name="Ferrer M."/>
            <person name="Sanchez J."/>
        </authorList>
    </citation>
    <scope>NUCLEOTIDE SEQUENCE</scope>
</reference>
<dbReference type="Gene3D" id="2.60.120.200">
    <property type="match status" value="1"/>
</dbReference>
<reference evidence="2" key="2">
    <citation type="journal article" date="2014" name="ISME J.">
        <title>Microbial stratification in low pH oxic and suboxic macroscopic growths along an acid mine drainage.</title>
        <authorList>
            <person name="Mendez-Garcia C."/>
            <person name="Mesa V."/>
            <person name="Sprenger R.R."/>
            <person name="Richter M."/>
            <person name="Diez M.S."/>
            <person name="Solano J."/>
            <person name="Bargiela R."/>
            <person name="Golyshina O.V."/>
            <person name="Manteca A."/>
            <person name="Ramos J.L."/>
            <person name="Gallego J.R."/>
            <person name="Llorente I."/>
            <person name="Martins Dos Santos V.A."/>
            <person name="Jensen O.N."/>
            <person name="Pelaez A.I."/>
            <person name="Sanchez J."/>
            <person name="Ferrer M."/>
        </authorList>
    </citation>
    <scope>NUCLEOTIDE SEQUENCE</scope>
</reference>